<dbReference type="InterPro" id="IPR009350">
    <property type="entry name" value="Phage_tail_T"/>
</dbReference>
<evidence type="ECO:0000259" key="1">
    <source>
        <dbReference type="Pfam" id="PF06223"/>
    </source>
</evidence>
<keyword evidence="3" id="KW-1185">Reference proteome</keyword>
<proteinExistence type="predicted"/>
<dbReference type="EMBL" id="SZPQ01000062">
    <property type="protein sequence ID" value="TKI02780.1"/>
    <property type="molecule type" value="Genomic_DNA"/>
</dbReference>
<protein>
    <submittedName>
        <fullName evidence="2">DUF4035 domain-containing protein</fullName>
    </submittedName>
</protein>
<name>A0ABY2SFH4_9HYPH</name>
<reference evidence="2 3" key="1">
    <citation type="submission" date="2019-04" db="EMBL/GenBank/DDBJ databases">
        <authorList>
            <person name="Li M."/>
            <person name="Gao C."/>
        </authorList>
    </citation>
    <scope>NUCLEOTIDE SEQUENCE [LARGE SCALE GENOMIC DNA]</scope>
    <source>
        <strain evidence="2 3">BGMRC 2031</strain>
    </source>
</reference>
<dbReference type="Pfam" id="PF06223">
    <property type="entry name" value="Phage_tail_T"/>
    <property type="match status" value="1"/>
</dbReference>
<organism evidence="2 3">
    <name type="scientific">Martelella alba</name>
    <dbReference type="NCBI Taxonomy" id="2590451"/>
    <lineage>
        <taxon>Bacteria</taxon>
        <taxon>Pseudomonadati</taxon>
        <taxon>Pseudomonadota</taxon>
        <taxon>Alphaproteobacteria</taxon>
        <taxon>Hyphomicrobiales</taxon>
        <taxon>Aurantimonadaceae</taxon>
        <taxon>Martelella</taxon>
    </lineage>
</organism>
<comment type="caution">
    <text evidence="2">The sequence shown here is derived from an EMBL/GenBank/DDBJ whole genome shotgun (WGS) entry which is preliminary data.</text>
</comment>
<evidence type="ECO:0000313" key="3">
    <source>
        <dbReference type="Proteomes" id="UP000305202"/>
    </source>
</evidence>
<accession>A0ABY2SFH4</accession>
<dbReference type="Proteomes" id="UP000305202">
    <property type="component" value="Unassembled WGS sequence"/>
</dbReference>
<gene>
    <name evidence="2" type="ORF">FCN80_23990</name>
</gene>
<evidence type="ECO:0000313" key="2">
    <source>
        <dbReference type="EMBL" id="TKI02780.1"/>
    </source>
</evidence>
<feature type="domain" description="Minor tail T" evidence="1">
    <location>
        <begin position="19"/>
        <end position="81"/>
    </location>
</feature>
<sequence length="92" mass="10049">MALALRLGRTLGELNRSLSASELKMWIEFDRRSPIGDVRGDIQSAQITAAVYNSQGIRTTLQDAVLRWGESDQIDDAGDAGALEGFLKKLAE</sequence>